<protein>
    <submittedName>
        <fullName evidence="2">Uncharacterized protein</fullName>
    </submittedName>
</protein>
<proteinExistence type="predicted"/>
<feature type="region of interest" description="Disordered" evidence="1">
    <location>
        <begin position="293"/>
        <end position="326"/>
    </location>
</feature>
<reference evidence="2" key="1">
    <citation type="submission" date="2016-06" db="EMBL/GenBank/DDBJ databases">
        <authorList>
            <person name="Cuomo C."/>
            <person name="Litvintseva A."/>
            <person name="Heitman J."/>
            <person name="Chen Y."/>
            <person name="Sun S."/>
            <person name="Springer D."/>
            <person name="Dromer F."/>
            <person name="Young S."/>
            <person name="Zeng Q."/>
            <person name="Chapman S."/>
            <person name="Gujja S."/>
            <person name="Saif S."/>
            <person name="Birren B."/>
        </authorList>
    </citation>
    <scope>NUCLEOTIDE SEQUENCE</scope>
    <source>
        <strain evidence="2">CBS 7841</strain>
    </source>
</reference>
<dbReference type="EMBL" id="CP143789">
    <property type="protein sequence ID" value="WVN89852.1"/>
    <property type="molecule type" value="Genomic_DNA"/>
</dbReference>
<dbReference type="GeneID" id="91089291"/>
<dbReference type="Proteomes" id="UP000094043">
    <property type="component" value="Chromosome 6"/>
</dbReference>
<dbReference type="KEGG" id="cdep:91089291"/>
<dbReference type="VEuPathDB" id="FungiDB:L203_05553"/>
<reference evidence="2" key="2">
    <citation type="journal article" date="2022" name="Elife">
        <title>Obligate sexual reproduction of a homothallic fungus closely related to the Cryptococcus pathogenic species complex.</title>
        <authorList>
            <person name="Passer A.R."/>
            <person name="Clancey S.A."/>
            <person name="Shea T."/>
            <person name="David-Palma M."/>
            <person name="Averette A.F."/>
            <person name="Boekhout T."/>
            <person name="Porcel B.M."/>
            <person name="Nowrousian M."/>
            <person name="Cuomo C.A."/>
            <person name="Sun S."/>
            <person name="Heitman J."/>
            <person name="Coelho M.A."/>
        </authorList>
    </citation>
    <scope>NUCLEOTIDE SEQUENCE</scope>
    <source>
        <strain evidence="2">CBS 7841</strain>
    </source>
</reference>
<accession>A0A1E3I1P9</accession>
<feature type="compositionally biased region" description="Basic and acidic residues" evidence="1">
    <location>
        <begin position="293"/>
        <end position="305"/>
    </location>
</feature>
<dbReference type="RefSeq" id="XP_066070552.1">
    <property type="nucleotide sequence ID" value="XM_066214455.1"/>
</dbReference>
<feature type="compositionally biased region" description="Low complexity" evidence="1">
    <location>
        <begin position="1"/>
        <end position="37"/>
    </location>
</feature>
<reference evidence="2" key="3">
    <citation type="submission" date="2024-01" db="EMBL/GenBank/DDBJ databases">
        <authorList>
            <person name="Coelho M.A."/>
            <person name="David-Palma M."/>
            <person name="Shea T."/>
            <person name="Sun S."/>
            <person name="Cuomo C.A."/>
            <person name="Heitman J."/>
        </authorList>
    </citation>
    <scope>NUCLEOTIDE SEQUENCE</scope>
    <source>
        <strain evidence="2">CBS 7841</strain>
    </source>
</reference>
<feature type="compositionally biased region" description="Basic and acidic residues" evidence="1">
    <location>
        <begin position="314"/>
        <end position="326"/>
    </location>
</feature>
<name>A0A1E3I1P9_9TREE</name>
<gene>
    <name evidence="2" type="ORF">L203_105082</name>
</gene>
<evidence type="ECO:0000313" key="3">
    <source>
        <dbReference type="Proteomes" id="UP000094043"/>
    </source>
</evidence>
<evidence type="ECO:0000256" key="1">
    <source>
        <dbReference type="SAM" id="MobiDB-lite"/>
    </source>
</evidence>
<dbReference type="OrthoDB" id="2575650at2759"/>
<feature type="region of interest" description="Disordered" evidence="1">
    <location>
        <begin position="1"/>
        <end position="40"/>
    </location>
</feature>
<keyword evidence="3" id="KW-1185">Reference proteome</keyword>
<organism evidence="2 3">
    <name type="scientific">Cryptococcus depauperatus CBS 7841</name>
    <dbReference type="NCBI Taxonomy" id="1295531"/>
    <lineage>
        <taxon>Eukaryota</taxon>
        <taxon>Fungi</taxon>
        <taxon>Dikarya</taxon>
        <taxon>Basidiomycota</taxon>
        <taxon>Agaricomycotina</taxon>
        <taxon>Tremellomycetes</taxon>
        <taxon>Tremellales</taxon>
        <taxon>Cryptococcaceae</taxon>
        <taxon>Cryptococcus</taxon>
    </lineage>
</organism>
<sequence>MSIPTSPTSPRSSATISSSSSESPSSQLFSQLTTSSSANPVCPTIPLSSATLLATRLGPAMSYYGSQLSPAEQQQFEQEEKLRSMPEKCFSFCTQTEMARPLCRMLCLRKRAPSFSREEQLARLRPHAAVTPEQTPSSNILSLLSSPFKILRQRLQPYSLIYIRGNPDGVIGRYMEELEWDDGLYDFKNVSRGIVVKQAWRRRGEDMKMERIEWGDHGFLLHVPLTSLFSPFLALPDNLSRLFSPSLNFLSAYTTSFADGAQSRFLTRLTEQVQKGGASEMLDKVGAFMEKRAQETRERREEMLRQRKGSLNRVSEEVERKGEERQ</sequence>
<evidence type="ECO:0000313" key="2">
    <source>
        <dbReference type="EMBL" id="WVN89852.1"/>
    </source>
</evidence>
<dbReference type="AlphaFoldDB" id="A0A1E3I1P9"/>